<dbReference type="InterPro" id="IPR010323">
    <property type="entry name" value="DUF924"/>
</dbReference>
<organism evidence="1 2">
    <name type="scientific">Thecamonas trahens ATCC 50062</name>
    <dbReference type="NCBI Taxonomy" id="461836"/>
    <lineage>
        <taxon>Eukaryota</taxon>
        <taxon>Apusozoa</taxon>
        <taxon>Apusomonadida</taxon>
        <taxon>Apusomonadidae</taxon>
        <taxon>Thecamonas</taxon>
    </lineage>
</organism>
<dbReference type="OrthoDB" id="414698at2759"/>
<dbReference type="eggNOG" id="ENOG502S80R">
    <property type="taxonomic scope" value="Eukaryota"/>
</dbReference>
<evidence type="ECO:0008006" key="3">
    <source>
        <dbReference type="Google" id="ProtNLM"/>
    </source>
</evidence>
<dbReference type="OMA" id="YMPYMHS"/>
<accession>A0A0L0D256</accession>
<dbReference type="Proteomes" id="UP000054408">
    <property type="component" value="Unassembled WGS sequence"/>
</dbReference>
<dbReference type="RefSeq" id="XP_013763175.1">
    <property type="nucleotide sequence ID" value="XM_013907721.1"/>
</dbReference>
<reference evidence="1 2" key="1">
    <citation type="submission" date="2010-05" db="EMBL/GenBank/DDBJ databases">
        <title>The Genome Sequence of Thecamonas trahens ATCC 50062.</title>
        <authorList>
            <consortium name="The Broad Institute Genome Sequencing Platform"/>
            <person name="Russ C."/>
            <person name="Cuomo C."/>
            <person name="Shea T."/>
            <person name="Young S.K."/>
            <person name="Zeng Q."/>
            <person name="Koehrsen M."/>
            <person name="Haas B."/>
            <person name="Borodovsky M."/>
            <person name="Guigo R."/>
            <person name="Alvarado L."/>
            <person name="Berlin A."/>
            <person name="Bochicchio J."/>
            <person name="Borenstein D."/>
            <person name="Chapman S."/>
            <person name="Chen Z."/>
            <person name="Freedman E."/>
            <person name="Gellesch M."/>
            <person name="Goldberg J."/>
            <person name="Griggs A."/>
            <person name="Gujja S."/>
            <person name="Heilman E."/>
            <person name="Heiman D."/>
            <person name="Hepburn T."/>
            <person name="Howarth C."/>
            <person name="Jen D."/>
            <person name="Larson L."/>
            <person name="Mehta T."/>
            <person name="Park D."/>
            <person name="Pearson M."/>
            <person name="Roberts A."/>
            <person name="Saif S."/>
            <person name="Shenoy N."/>
            <person name="Sisk P."/>
            <person name="Stolte C."/>
            <person name="Sykes S."/>
            <person name="Thomson T."/>
            <person name="Walk T."/>
            <person name="White J."/>
            <person name="Yandava C."/>
            <person name="Burger G."/>
            <person name="Gray M.W."/>
            <person name="Holland P.W.H."/>
            <person name="King N."/>
            <person name="Lang F.B.F."/>
            <person name="Roger A.J."/>
            <person name="Ruiz-Trillo I."/>
            <person name="Lander E."/>
            <person name="Nusbaum C."/>
        </authorList>
    </citation>
    <scope>NUCLEOTIDE SEQUENCE [LARGE SCALE GENOMIC DNA]</scope>
    <source>
        <strain evidence="1 2">ATCC 50062</strain>
    </source>
</reference>
<dbReference type="Gene3D" id="1.25.40.10">
    <property type="entry name" value="Tetratricopeptide repeat domain"/>
    <property type="match status" value="1"/>
</dbReference>
<dbReference type="EMBL" id="GL349433">
    <property type="protein sequence ID" value="KNC46200.1"/>
    <property type="molecule type" value="Genomic_DNA"/>
</dbReference>
<sequence length="282" mass="30983">MFGRLPLFCAPSLYFAPPFAYRYPMPMPAYGYYPVPNQGAMPTRSFWSVPPVSWVSPGHPAPSATATTTATSAELTPDDAESVAEVLDFWFGDGRLVEPAIKYDVWFKGGEAIDEAIKSKFGGAVSAALAGGLASWESNDAGRVAKLLVLDQFTRNMFRGSAQAFAGDSIALQLANDAVADGLVDRVHPVVAGFVLLPFEHSESIEDQGVMEEQTERLVERAKKDAHPDEVVSLCENYLQYAIDHGDIVRRFGRYPHRNKVLGRENTPEEDEYLKDAETFGQ</sequence>
<name>A0A0L0D256_THETB</name>
<dbReference type="Pfam" id="PF06041">
    <property type="entry name" value="DUF924"/>
    <property type="match status" value="1"/>
</dbReference>
<dbReference type="GeneID" id="25560132"/>
<evidence type="ECO:0000313" key="2">
    <source>
        <dbReference type="Proteomes" id="UP000054408"/>
    </source>
</evidence>
<dbReference type="InterPro" id="IPR011990">
    <property type="entry name" value="TPR-like_helical_dom_sf"/>
</dbReference>
<dbReference type="AlphaFoldDB" id="A0A0L0D256"/>
<proteinExistence type="predicted"/>
<keyword evidence="2" id="KW-1185">Reference proteome</keyword>
<gene>
    <name evidence="1" type="ORF">AMSG_00319</name>
</gene>
<dbReference type="STRING" id="461836.A0A0L0D256"/>
<dbReference type="Gene3D" id="1.20.58.320">
    <property type="entry name" value="TPR-like"/>
    <property type="match status" value="1"/>
</dbReference>
<evidence type="ECO:0000313" key="1">
    <source>
        <dbReference type="EMBL" id="KNC46200.1"/>
    </source>
</evidence>
<protein>
    <recommendedName>
        <fullName evidence="3">DUF924 domain-containing protein</fullName>
    </recommendedName>
</protein>
<dbReference type="SUPFAM" id="SSF48452">
    <property type="entry name" value="TPR-like"/>
    <property type="match status" value="1"/>
</dbReference>